<sequence>MTAASIIKSNKVEEKTVFSQKQQKHFIHFYFSSVSSALSYGQGLWFQWFINSLYFPSLSLKIILIRCQRMCSSDQSFVQLYGAKSCRAAFDIGRTICALGRSQWGIASI</sequence>
<evidence type="ECO:0000313" key="2">
    <source>
        <dbReference type="Proteomes" id="UP001469553"/>
    </source>
</evidence>
<keyword evidence="2" id="KW-1185">Reference proteome</keyword>
<protein>
    <submittedName>
        <fullName evidence="1">Uncharacterized protein</fullName>
    </submittedName>
</protein>
<reference evidence="1 2" key="1">
    <citation type="submission" date="2021-06" db="EMBL/GenBank/DDBJ databases">
        <authorList>
            <person name="Palmer J.M."/>
        </authorList>
    </citation>
    <scope>NUCLEOTIDE SEQUENCE [LARGE SCALE GENOMIC DNA]</scope>
    <source>
        <strain evidence="1 2">AS_MEX2019</strain>
        <tissue evidence="1">Muscle</tissue>
    </source>
</reference>
<dbReference type="EMBL" id="JAHRIP010012716">
    <property type="protein sequence ID" value="MEQ2285180.1"/>
    <property type="molecule type" value="Genomic_DNA"/>
</dbReference>
<dbReference type="Proteomes" id="UP001469553">
    <property type="component" value="Unassembled WGS sequence"/>
</dbReference>
<comment type="caution">
    <text evidence="1">The sequence shown here is derived from an EMBL/GenBank/DDBJ whole genome shotgun (WGS) entry which is preliminary data.</text>
</comment>
<organism evidence="1 2">
    <name type="scientific">Ameca splendens</name>
    <dbReference type="NCBI Taxonomy" id="208324"/>
    <lineage>
        <taxon>Eukaryota</taxon>
        <taxon>Metazoa</taxon>
        <taxon>Chordata</taxon>
        <taxon>Craniata</taxon>
        <taxon>Vertebrata</taxon>
        <taxon>Euteleostomi</taxon>
        <taxon>Actinopterygii</taxon>
        <taxon>Neopterygii</taxon>
        <taxon>Teleostei</taxon>
        <taxon>Neoteleostei</taxon>
        <taxon>Acanthomorphata</taxon>
        <taxon>Ovalentaria</taxon>
        <taxon>Atherinomorphae</taxon>
        <taxon>Cyprinodontiformes</taxon>
        <taxon>Goodeidae</taxon>
        <taxon>Ameca</taxon>
    </lineage>
</organism>
<name>A0ABV0XUM9_9TELE</name>
<accession>A0ABV0XUM9</accession>
<proteinExistence type="predicted"/>
<gene>
    <name evidence="1" type="ORF">AMECASPLE_029204</name>
</gene>
<evidence type="ECO:0000313" key="1">
    <source>
        <dbReference type="EMBL" id="MEQ2285180.1"/>
    </source>
</evidence>